<comment type="caution">
    <text evidence="2">The sequence shown here is derived from an EMBL/GenBank/DDBJ whole genome shotgun (WGS) entry which is preliminary data.</text>
</comment>
<keyword evidence="1" id="KW-0472">Membrane</keyword>
<reference evidence="2 3" key="1">
    <citation type="submission" date="2024-08" db="EMBL/GenBank/DDBJ databases">
        <authorList>
            <person name="Cucini C."/>
            <person name="Frati F."/>
        </authorList>
    </citation>
    <scope>NUCLEOTIDE SEQUENCE [LARGE SCALE GENOMIC DNA]</scope>
</reference>
<feature type="transmembrane region" description="Helical" evidence="1">
    <location>
        <begin position="505"/>
        <end position="524"/>
    </location>
</feature>
<keyword evidence="1" id="KW-1133">Transmembrane helix</keyword>
<evidence type="ECO:0000256" key="1">
    <source>
        <dbReference type="SAM" id="Phobius"/>
    </source>
</evidence>
<dbReference type="EMBL" id="CAXLJM020000075">
    <property type="protein sequence ID" value="CAL8128834.1"/>
    <property type="molecule type" value="Genomic_DNA"/>
</dbReference>
<organism evidence="2 3">
    <name type="scientific">Orchesella dallaii</name>
    <dbReference type="NCBI Taxonomy" id="48710"/>
    <lineage>
        <taxon>Eukaryota</taxon>
        <taxon>Metazoa</taxon>
        <taxon>Ecdysozoa</taxon>
        <taxon>Arthropoda</taxon>
        <taxon>Hexapoda</taxon>
        <taxon>Collembola</taxon>
        <taxon>Entomobryomorpha</taxon>
        <taxon>Entomobryoidea</taxon>
        <taxon>Orchesellidae</taxon>
        <taxon>Orchesellinae</taxon>
        <taxon>Orchesella</taxon>
    </lineage>
</organism>
<proteinExistence type="predicted"/>
<gene>
    <name evidence="2" type="ORF">ODALV1_LOCUS22599</name>
</gene>
<sequence>MSRISTELIETSRKYPQPNTLRTNPLLISNLNSQLEVFKTCLVHLINYKGIDILPPKYPIVLSRYFVLNVGYQKHADNRTYSWKEARTFKIEELPSNSTKMTFCEPVLQYQRHCYPEDRLQDLSVRTKSWLCEAHFYLLTPSPREDPFFYEEIFEQGIYKLIIPRYFENFWHDTQIEEFKLKAANAYNVDSGTILVKRPKYQILVVEGNNVATLYDQMILWVHAMSILRSGALWDLYTRTHHHLFLIGTEMKQNHINLKSLIFLCRFCTKCDNFMPIYVTNRVETVSRSLLDRMIDFVETRRTLTNIFWDMVVSGNWHSSIVKSRAGNEYENFINFYNKNHMHSSNDSKRGLDLLRFQIEASIIKHILKVNESGYLLKGPQLKNWKCSKKFASFYKMVPMLVLIPKGGKDSGTLDLHPTKLKFVSCGTPEIYGFDFAPLTSIFDVYIWIMIIVTVIGISVYFSWVSSASIGIFETIFSCLLTLLEQGDCPLRDKLLSYSNKHSRAGRWVFCGFLLMAVVLSNGYKNKNISEMTLPRKEILFDKFDMLIKHNFKIFTRAIIQYAGADFRDDYYLMLKTITFALMKPRPPFDTHDITNVFKSEVFGYASIQVSSLDWCVVRNDTSDRARYIMDNTELLPNWYEVLRGSEATSAYGMEVLEPCNRTALFLPDIEAHIAYTNLLAKKKNVYLGKEEDLHSQFYLFFGRWVHPTVLWRIEGVLSSGILDWWTQVFVNFMTGIQSKSEVEFEWKPSDIHGNIFVVFVVYIVPITVTIMIFLLEVASVRVTCKCSQKKFSNANSRLNNKLFSSTINRIILKVSAIISSTTKVFIGTLPNSNKLFNSTINRIILKVSAIISSTTKVFALPNSKHNRHLQVPEVVI</sequence>
<feature type="transmembrane region" description="Helical" evidence="1">
    <location>
        <begin position="756"/>
        <end position="776"/>
    </location>
</feature>
<feature type="transmembrane region" description="Helical" evidence="1">
    <location>
        <begin position="445"/>
        <end position="462"/>
    </location>
</feature>
<accession>A0ABP1RIH3</accession>
<protein>
    <submittedName>
        <fullName evidence="2">Uncharacterized protein</fullName>
    </submittedName>
</protein>
<dbReference type="Proteomes" id="UP001642540">
    <property type="component" value="Unassembled WGS sequence"/>
</dbReference>
<evidence type="ECO:0000313" key="2">
    <source>
        <dbReference type="EMBL" id="CAL8128834.1"/>
    </source>
</evidence>
<name>A0ABP1RIH3_9HEXA</name>
<keyword evidence="3" id="KW-1185">Reference proteome</keyword>
<keyword evidence="1" id="KW-0812">Transmembrane</keyword>
<evidence type="ECO:0000313" key="3">
    <source>
        <dbReference type="Proteomes" id="UP001642540"/>
    </source>
</evidence>